<proteinExistence type="predicted"/>
<dbReference type="OrthoDB" id="4121065at2759"/>
<feature type="compositionally biased region" description="Basic residues" evidence="1">
    <location>
        <begin position="228"/>
        <end position="237"/>
    </location>
</feature>
<comment type="caution">
    <text evidence="2">The sequence shown here is derived from an EMBL/GenBank/DDBJ whole genome shotgun (WGS) entry which is preliminary data.</text>
</comment>
<evidence type="ECO:0000313" key="2">
    <source>
        <dbReference type="EMBL" id="OAG39179.1"/>
    </source>
</evidence>
<protein>
    <submittedName>
        <fullName evidence="2">Uncharacterized protein</fullName>
    </submittedName>
</protein>
<feature type="compositionally biased region" description="Polar residues" evidence="1">
    <location>
        <begin position="294"/>
        <end position="308"/>
    </location>
</feature>
<dbReference type="AlphaFoldDB" id="A0A177F756"/>
<reference evidence="2 3" key="1">
    <citation type="submission" date="2016-03" db="EMBL/GenBank/DDBJ databases">
        <title>Draft genome sequence of the Fonsecaea monophora CBS 269.37.</title>
        <authorList>
            <person name="Bombassaro A."/>
            <person name="Vinicius W.A."/>
            <person name="De Hoog S."/>
            <person name="Sun J."/>
            <person name="Souza E.M."/>
            <person name="Raittz R.T."/>
            <person name="Costa F."/>
            <person name="Leao A.C."/>
            <person name="Tadra-Sfeir M.Z."/>
            <person name="Baura V."/>
            <person name="Balsanelli E."/>
            <person name="Pedrosa F.O."/>
            <person name="Moreno L.F."/>
            <person name="Steffens M.B."/>
            <person name="Xi L."/>
            <person name="Bocca A.L."/>
            <person name="Felipe M.S."/>
            <person name="Teixeira M."/>
            <person name="Telles Filho F.Q."/>
            <person name="Azevedo C.M."/>
            <person name="Gomes R."/>
            <person name="Vicente V.A."/>
        </authorList>
    </citation>
    <scope>NUCLEOTIDE SEQUENCE [LARGE SCALE GENOMIC DNA]</scope>
    <source>
        <strain evidence="2 3">CBS 269.37</strain>
    </source>
</reference>
<feature type="region of interest" description="Disordered" evidence="1">
    <location>
        <begin position="1"/>
        <end position="56"/>
    </location>
</feature>
<organism evidence="2 3">
    <name type="scientific">Fonsecaea monophora</name>
    <dbReference type="NCBI Taxonomy" id="254056"/>
    <lineage>
        <taxon>Eukaryota</taxon>
        <taxon>Fungi</taxon>
        <taxon>Dikarya</taxon>
        <taxon>Ascomycota</taxon>
        <taxon>Pezizomycotina</taxon>
        <taxon>Eurotiomycetes</taxon>
        <taxon>Chaetothyriomycetidae</taxon>
        <taxon>Chaetothyriales</taxon>
        <taxon>Herpotrichiellaceae</taxon>
        <taxon>Fonsecaea</taxon>
    </lineage>
</organism>
<dbReference type="GeneID" id="34601720"/>
<sequence>MVTTRSQERKKASFTSPFPLAEADSAWSPDAGITPTRKPKTPSASIPARETSLGPPVKKNKIEVVINIAPNQGITPNLIRQEGPQYQRNEMGQIISQSRSANVGIPFVSDGLEGTSSHDAAKTVQADGREAPEKIPQDGRDVQTTLADRSKRPVSPSIASASTPKRRRFSSGSLEEVMPEASILKEQRSGAADQGGEEESDDDSAPEVVSSSVAAQQVWGVPNSSLQRTKRKTRRILRNVNEGDDRPMSGSDMTRTSKPQNRGPEQDTPGEPTASGRIPQQSSAERDTGHAPIPTTNNSSPVRTSPQETIEIINESRSGEALTPADATTQSAEDETRPLDPENIDTAAQLELSEPLGEEDISASIEINHRMDPEQEDQHAVNLSNSLSQASSSDISNLPSRGQAETEVNAESNAMNPSPGDHSGATLEARTKRVGGVDTELIESCSRSQRAESIQVKMPNVKPPMSRNRSPSRSSLHAPQVSSKPRPSSLHQYRTQLLNRHPRNANWGPPGSRKSKFVGL</sequence>
<dbReference type="RefSeq" id="XP_022511131.1">
    <property type="nucleotide sequence ID" value="XM_022656521.1"/>
</dbReference>
<feature type="region of interest" description="Disordered" evidence="1">
    <location>
        <begin position="106"/>
        <end position="520"/>
    </location>
</feature>
<feature type="compositionally biased region" description="Low complexity" evidence="1">
    <location>
        <begin position="382"/>
        <end position="398"/>
    </location>
</feature>
<feature type="compositionally biased region" description="Polar residues" evidence="1">
    <location>
        <begin position="480"/>
        <end position="498"/>
    </location>
</feature>
<dbReference type="EMBL" id="LVKK01000046">
    <property type="protein sequence ID" value="OAG39179.1"/>
    <property type="molecule type" value="Genomic_DNA"/>
</dbReference>
<feature type="compositionally biased region" description="Low complexity" evidence="1">
    <location>
        <begin position="206"/>
        <end position="218"/>
    </location>
</feature>
<feature type="compositionally biased region" description="Basic and acidic residues" evidence="1">
    <location>
        <begin position="1"/>
        <end position="11"/>
    </location>
</feature>
<feature type="compositionally biased region" description="Polar residues" evidence="1">
    <location>
        <begin position="251"/>
        <end position="260"/>
    </location>
</feature>
<evidence type="ECO:0000256" key="1">
    <source>
        <dbReference type="SAM" id="MobiDB-lite"/>
    </source>
</evidence>
<dbReference type="Proteomes" id="UP000077002">
    <property type="component" value="Unassembled WGS sequence"/>
</dbReference>
<accession>A0A177F756</accession>
<keyword evidence="3" id="KW-1185">Reference proteome</keyword>
<gene>
    <name evidence="2" type="ORF">AYO21_06562</name>
</gene>
<feature type="compositionally biased region" description="Low complexity" evidence="1">
    <location>
        <begin position="463"/>
        <end position="475"/>
    </location>
</feature>
<feature type="compositionally biased region" description="Basic and acidic residues" evidence="1">
    <location>
        <begin position="367"/>
        <end position="379"/>
    </location>
</feature>
<name>A0A177F756_9EURO</name>
<evidence type="ECO:0000313" key="3">
    <source>
        <dbReference type="Proteomes" id="UP000077002"/>
    </source>
</evidence>
<feature type="compositionally biased region" description="Basic and acidic residues" evidence="1">
    <location>
        <begin position="127"/>
        <end position="141"/>
    </location>
</feature>
<feature type="compositionally biased region" description="Acidic residues" evidence="1">
    <location>
        <begin position="195"/>
        <end position="205"/>
    </location>
</feature>